<keyword evidence="3" id="KW-1185">Reference proteome</keyword>
<feature type="region of interest" description="Disordered" evidence="1">
    <location>
        <begin position="92"/>
        <end position="146"/>
    </location>
</feature>
<protein>
    <submittedName>
        <fullName evidence="2">Uncharacterized protein</fullName>
    </submittedName>
</protein>
<dbReference type="AlphaFoldDB" id="A0A0D0BRZ4"/>
<name>A0A0D0BRZ4_9AGAR</name>
<accession>A0A0D0BRZ4</accession>
<organism evidence="2 3">
    <name type="scientific">Collybiopsis luxurians FD-317 M1</name>
    <dbReference type="NCBI Taxonomy" id="944289"/>
    <lineage>
        <taxon>Eukaryota</taxon>
        <taxon>Fungi</taxon>
        <taxon>Dikarya</taxon>
        <taxon>Basidiomycota</taxon>
        <taxon>Agaricomycotina</taxon>
        <taxon>Agaricomycetes</taxon>
        <taxon>Agaricomycetidae</taxon>
        <taxon>Agaricales</taxon>
        <taxon>Marasmiineae</taxon>
        <taxon>Omphalotaceae</taxon>
        <taxon>Collybiopsis</taxon>
        <taxon>Collybiopsis luxurians</taxon>
    </lineage>
</organism>
<feature type="compositionally biased region" description="Low complexity" evidence="1">
    <location>
        <begin position="21"/>
        <end position="34"/>
    </location>
</feature>
<dbReference type="Proteomes" id="UP000053593">
    <property type="component" value="Unassembled WGS sequence"/>
</dbReference>
<dbReference type="EMBL" id="KN834843">
    <property type="protein sequence ID" value="KIK52399.1"/>
    <property type="molecule type" value="Genomic_DNA"/>
</dbReference>
<dbReference type="HOGENOM" id="CLU_1402595_0_0_1"/>
<proteinExistence type="predicted"/>
<reference evidence="2 3" key="1">
    <citation type="submission" date="2014-04" db="EMBL/GenBank/DDBJ databases">
        <title>Evolutionary Origins and Diversification of the Mycorrhizal Mutualists.</title>
        <authorList>
            <consortium name="DOE Joint Genome Institute"/>
            <consortium name="Mycorrhizal Genomics Consortium"/>
            <person name="Kohler A."/>
            <person name="Kuo A."/>
            <person name="Nagy L.G."/>
            <person name="Floudas D."/>
            <person name="Copeland A."/>
            <person name="Barry K.W."/>
            <person name="Cichocki N."/>
            <person name="Veneault-Fourrey C."/>
            <person name="LaButti K."/>
            <person name="Lindquist E.A."/>
            <person name="Lipzen A."/>
            <person name="Lundell T."/>
            <person name="Morin E."/>
            <person name="Murat C."/>
            <person name="Riley R."/>
            <person name="Ohm R."/>
            <person name="Sun H."/>
            <person name="Tunlid A."/>
            <person name="Henrissat B."/>
            <person name="Grigoriev I.V."/>
            <person name="Hibbett D.S."/>
            <person name="Martin F."/>
        </authorList>
    </citation>
    <scope>NUCLEOTIDE SEQUENCE [LARGE SCALE GENOMIC DNA]</scope>
    <source>
        <strain evidence="2 3">FD-317 M1</strain>
    </source>
</reference>
<feature type="region of interest" description="Disordered" evidence="1">
    <location>
        <begin position="16"/>
        <end position="79"/>
    </location>
</feature>
<evidence type="ECO:0000313" key="2">
    <source>
        <dbReference type="EMBL" id="KIK52399.1"/>
    </source>
</evidence>
<evidence type="ECO:0000256" key="1">
    <source>
        <dbReference type="SAM" id="MobiDB-lite"/>
    </source>
</evidence>
<gene>
    <name evidence="2" type="ORF">GYMLUDRAFT_251229</name>
</gene>
<sequence>MPFPLTLSFRHSKSAIHLPESENSSSHSPSFASSPPVPPKTTPLSALHPPLQQQQNVKDSEDNLFVTPPSRAATNWAPSGYPSDVPTLFSSSSFPSSAPTHRSHVRGCRDTASDICTSPPSPASASTHRLRSFTSSQNVRGDPGPALDIRRFDSQELRDYIALLERRHKVERKLLEQEINALRALVFGDRVIQI</sequence>
<evidence type="ECO:0000313" key="3">
    <source>
        <dbReference type="Proteomes" id="UP000053593"/>
    </source>
</evidence>